<sequence length="256" mass="28514">MKSSGNFLRNKDGIMSIEFAACFLCFSALVFIIYDVYSSIMLQSRLERANYAVASIFRERSSLYPIIDSSSVQNTSSLCSNSDSCFQSHELFNDTQVKELSQLASSLLGGRNVAVKVDGLFIFQDVNNPASLKDAEFVTLSAESCPSGACNDGIRKYFSSLPKMDDRSDGSLTNYSKLVPYVPRISDLENKLEGRWIPLYRVSMCIVNEESLYLKLVNSNRTASGFLPNLCSNFVVLSRCNDILNPTDTACPIYHR</sequence>
<name>A0A1C3ZEX8_9GAMM</name>
<keyword evidence="1" id="KW-0812">Transmembrane</keyword>
<keyword evidence="1" id="KW-0472">Membrane</keyword>
<reference evidence="3" key="1">
    <citation type="submission" date="2016-08" db="EMBL/GenBank/DDBJ databases">
        <authorList>
            <person name="Varghese N."/>
            <person name="Submissions Spin"/>
        </authorList>
    </citation>
    <scope>NUCLEOTIDE SEQUENCE [LARGE SCALE GENOMIC DNA]</scope>
    <source>
        <strain evidence="3">R-53144</strain>
    </source>
</reference>
<dbReference type="InterPro" id="IPR031582">
    <property type="entry name" value="TadF"/>
</dbReference>
<dbReference type="OrthoDB" id="7059416at2"/>
<dbReference type="AlphaFoldDB" id="A0A1C3ZEX8"/>
<proteinExistence type="predicted"/>
<dbReference type="Pfam" id="PF16964">
    <property type="entry name" value="TadF"/>
    <property type="match status" value="1"/>
</dbReference>
<organism evidence="2 3">
    <name type="scientific">Gilliamella intestini</name>
    <dbReference type="NCBI Taxonomy" id="1798183"/>
    <lineage>
        <taxon>Bacteria</taxon>
        <taxon>Pseudomonadati</taxon>
        <taxon>Pseudomonadota</taxon>
        <taxon>Gammaproteobacteria</taxon>
        <taxon>Orbales</taxon>
        <taxon>Orbaceae</taxon>
        <taxon>Gilliamella</taxon>
    </lineage>
</organism>
<dbReference type="Proteomes" id="UP000199698">
    <property type="component" value="Unassembled WGS sequence"/>
</dbReference>
<accession>A0A1C3ZEX8</accession>
<dbReference type="RefSeq" id="WP_091120057.1">
    <property type="nucleotide sequence ID" value="NZ_FMBA01000004.1"/>
</dbReference>
<dbReference type="EMBL" id="FMBA01000004">
    <property type="protein sequence ID" value="SCB80846.1"/>
    <property type="molecule type" value="Genomic_DNA"/>
</dbReference>
<evidence type="ECO:0000313" key="2">
    <source>
        <dbReference type="EMBL" id="SCB80846.1"/>
    </source>
</evidence>
<feature type="transmembrane region" description="Helical" evidence="1">
    <location>
        <begin position="14"/>
        <end position="37"/>
    </location>
</feature>
<dbReference type="STRING" id="1798183.GA0061080_100461"/>
<protein>
    <submittedName>
        <fullName evidence="2">Putative tight adherence pilin protein F</fullName>
    </submittedName>
</protein>
<evidence type="ECO:0000256" key="1">
    <source>
        <dbReference type="SAM" id="Phobius"/>
    </source>
</evidence>
<gene>
    <name evidence="2" type="ORF">GA0061080_100461</name>
</gene>
<keyword evidence="1" id="KW-1133">Transmembrane helix</keyword>
<evidence type="ECO:0000313" key="3">
    <source>
        <dbReference type="Proteomes" id="UP000199698"/>
    </source>
</evidence>
<keyword evidence="3" id="KW-1185">Reference proteome</keyword>